<evidence type="ECO:0000256" key="7">
    <source>
        <dbReference type="ARBA" id="ARBA00022692"/>
    </source>
</evidence>
<keyword evidence="12 19" id="KW-0520">NAD</keyword>
<evidence type="ECO:0000256" key="15">
    <source>
        <dbReference type="ARBA" id="ARBA00023136"/>
    </source>
</evidence>
<name>D2JV59_PANTV</name>
<evidence type="ECO:0000256" key="14">
    <source>
        <dbReference type="ARBA" id="ARBA00023128"/>
    </source>
</evidence>
<keyword evidence="6 19" id="KW-0679">Respiratory chain</keyword>
<evidence type="ECO:0000256" key="13">
    <source>
        <dbReference type="ARBA" id="ARBA00023075"/>
    </source>
</evidence>
<comment type="function">
    <text evidence="16 19">Core subunit of the mitochondrial membrane respiratory chain NADH dehydrogenase (Complex I) which catalyzes electron transfer from NADH through the respiratory chain, using ubiquinone as an electron acceptor. Essential for the catalytic activity and assembly of complex I.</text>
</comment>
<dbReference type="GO" id="GO:0048039">
    <property type="term" value="F:ubiquinone binding"/>
    <property type="evidence" value="ECO:0007669"/>
    <property type="project" value="TreeGrafter"/>
</dbReference>
<feature type="transmembrane region" description="Helical" evidence="19">
    <location>
        <begin position="116"/>
        <end position="136"/>
    </location>
</feature>
<dbReference type="GO" id="GO:0003954">
    <property type="term" value="F:NADH dehydrogenase activity"/>
    <property type="evidence" value="ECO:0007669"/>
    <property type="project" value="TreeGrafter"/>
</dbReference>
<feature type="transmembrane region" description="Helical" evidence="19">
    <location>
        <begin position="284"/>
        <end position="303"/>
    </location>
</feature>
<dbReference type="PRINTS" id="PR01437">
    <property type="entry name" value="NUOXDRDTASE4"/>
</dbReference>
<evidence type="ECO:0000256" key="4">
    <source>
        <dbReference type="ARBA" id="ARBA00021006"/>
    </source>
</evidence>
<feature type="transmembrane region" description="Helical" evidence="19">
    <location>
        <begin position="351"/>
        <end position="373"/>
    </location>
</feature>
<dbReference type="Pfam" id="PF00361">
    <property type="entry name" value="Proton_antipo_M"/>
    <property type="match status" value="1"/>
</dbReference>
<dbReference type="GO" id="GO:0005743">
    <property type="term" value="C:mitochondrial inner membrane"/>
    <property type="evidence" value="ECO:0007669"/>
    <property type="project" value="UniProtKB-SubCell"/>
</dbReference>
<evidence type="ECO:0000259" key="20">
    <source>
        <dbReference type="Pfam" id="PF00361"/>
    </source>
</evidence>
<feature type="transmembrane region" description="Helical" evidence="19">
    <location>
        <begin position="393"/>
        <end position="411"/>
    </location>
</feature>
<reference evidence="22" key="1">
    <citation type="submission" date="2009-10" db="EMBL/GenBank/DDBJ databases">
        <authorList>
            <person name="Stone A.C."/>
            <person name="Battistuzzi F."/>
            <person name="Kubatko L.S."/>
            <person name="Perry G.H.Jr."/>
            <person name="Evan T."/>
            <person name="Lin H."/>
            <person name="Kumar S."/>
        </authorList>
    </citation>
    <scope>NUCLEOTIDE SEQUENCE</scope>
    <source>
        <strain evidence="22">ISIS #2435</strain>
    </source>
</reference>
<proteinExistence type="inferred from homology"/>
<feature type="domain" description="NADH:quinone oxidoreductase/Mrp antiporter transmembrane" evidence="20">
    <location>
        <begin position="112"/>
        <end position="402"/>
    </location>
</feature>
<evidence type="ECO:0000256" key="11">
    <source>
        <dbReference type="ARBA" id="ARBA00022989"/>
    </source>
</evidence>
<dbReference type="AlphaFoldDB" id="D2JV59"/>
<accession>D2JV59</accession>
<evidence type="ECO:0000256" key="10">
    <source>
        <dbReference type="ARBA" id="ARBA00022982"/>
    </source>
</evidence>
<sequence length="459" mass="51778">MLKLIIPTIMLLPLTWFSKKRMIWINTTTHSLIISTIPLLFFNQINNNLFSYSLSFSSDPLTTPLLMLTAWLLPLTIMASQRHLSNEPLSRKKLYLSMLISLQISLIMTFSATELIMFYIFFETTLIPTLAIITRWGNQPERLNAGTYFLFYTLVGSLPLLIALIYTHNTLGSLNILLLTLTTQELSNTWANNLMWLAYTMAFMVKMPLYGLHLWLPKAHVEAPIAGSMVLAAVLLKLGGYGMMRLTLILNPLTKHMAYPFLMLSLWGMIMTSSICLRQTDLKSLIAYSSVSHMALVVTAILIQTPWSFTGAIILMIAHGLTSSLLFCLANSNYERTHSRIMILSQGLQTLLPLMAFWWLLASLTNLALPPTINLLGELSVLVTSFSWSNTTLLLTGFNMLITALYSLYMFTTTQWGSLTHHINSMKPSFTRENTLMFLHLSPILLLSLNPDIITGFTS</sequence>
<evidence type="ECO:0000259" key="21">
    <source>
        <dbReference type="Pfam" id="PF01059"/>
    </source>
</evidence>
<evidence type="ECO:0000256" key="17">
    <source>
        <dbReference type="ARBA" id="ARBA00024376"/>
    </source>
</evidence>
<evidence type="ECO:0000256" key="16">
    <source>
        <dbReference type="ARBA" id="ARBA00024313"/>
    </source>
</evidence>
<comment type="subcellular location">
    <subcellularLocation>
        <location evidence="1">Mitochondrion inner membrane</location>
        <topology evidence="1">Multi-pass membrane protein</topology>
    </subcellularLocation>
    <subcellularLocation>
        <location evidence="19">Mitochondrion membrane</location>
        <topology evidence="19">Multi-pass membrane protein</topology>
    </subcellularLocation>
</comment>
<dbReference type="InterPro" id="IPR000260">
    <property type="entry name" value="NADH4_N"/>
</dbReference>
<geneLocation type="mitochondrion" evidence="22"/>
<evidence type="ECO:0000256" key="1">
    <source>
        <dbReference type="ARBA" id="ARBA00004448"/>
    </source>
</evidence>
<evidence type="ECO:0000256" key="2">
    <source>
        <dbReference type="ARBA" id="ARBA00009025"/>
    </source>
</evidence>
<keyword evidence="14 19" id="KW-0496">Mitochondrion</keyword>
<keyword evidence="13 19" id="KW-0830">Ubiquinone</keyword>
<dbReference type="GO" id="GO:0015990">
    <property type="term" value="P:electron transport coupled proton transport"/>
    <property type="evidence" value="ECO:0007669"/>
    <property type="project" value="TreeGrafter"/>
</dbReference>
<evidence type="ECO:0000256" key="6">
    <source>
        <dbReference type="ARBA" id="ARBA00022660"/>
    </source>
</evidence>
<feature type="domain" description="NADH:ubiquinone oxidoreductase chain 4 N-terminal" evidence="21">
    <location>
        <begin position="1"/>
        <end position="109"/>
    </location>
</feature>
<dbReference type="InterPro" id="IPR003918">
    <property type="entry name" value="NADH_UbQ_OxRdtase"/>
</dbReference>
<dbReference type="PANTHER" id="PTHR43507">
    <property type="entry name" value="NADH-UBIQUINONE OXIDOREDUCTASE CHAIN 4"/>
    <property type="match status" value="1"/>
</dbReference>
<dbReference type="InterPro" id="IPR001750">
    <property type="entry name" value="ND/Mrp_TM"/>
</dbReference>
<comment type="catalytic activity">
    <reaction evidence="18 19">
        <text>a ubiquinone + NADH + 5 H(+)(in) = a ubiquinol + NAD(+) + 4 H(+)(out)</text>
        <dbReference type="Rhea" id="RHEA:29091"/>
        <dbReference type="Rhea" id="RHEA-COMP:9565"/>
        <dbReference type="Rhea" id="RHEA-COMP:9566"/>
        <dbReference type="ChEBI" id="CHEBI:15378"/>
        <dbReference type="ChEBI" id="CHEBI:16389"/>
        <dbReference type="ChEBI" id="CHEBI:17976"/>
        <dbReference type="ChEBI" id="CHEBI:57540"/>
        <dbReference type="ChEBI" id="CHEBI:57945"/>
        <dbReference type="EC" id="7.1.1.2"/>
    </reaction>
</comment>
<evidence type="ECO:0000256" key="3">
    <source>
        <dbReference type="ARBA" id="ARBA00012944"/>
    </source>
</evidence>
<comment type="subunit">
    <text evidence="17">Core subunit of respiratory chain NADH dehydrogenase (Complex I) which is composed of 45 different subunits.</text>
</comment>
<dbReference type="EMBL" id="GU112741">
    <property type="protein sequence ID" value="ACY65566.1"/>
    <property type="molecule type" value="Genomic_DNA"/>
</dbReference>
<evidence type="ECO:0000256" key="19">
    <source>
        <dbReference type="RuleBase" id="RU003297"/>
    </source>
</evidence>
<keyword evidence="10 19" id="KW-0249">Electron transport</keyword>
<dbReference type="PANTHER" id="PTHR43507:SF20">
    <property type="entry name" value="NADH-UBIQUINONE OXIDOREDUCTASE CHAIN 4"/>
    <property type="match status" value="1"/>
</dbReference>
<evidence type="ECO:0000256" key="9">
    <source>
        <dbReference type="ARBA" id="ARBA00022967"/>
    </source>
</evidence>
<evidence type="ECO:0000256" key="5">
    <source>
        <dbReference type="ARBA" id="ARBA00022448"/>
    </source>
</evidence>
<comment type="similarity">
    <text evidence="2 19">Belongs to the complex I subunit 4 family.</text>
</comment>
<dbReference type="GO" id="GO:0008137">
    <property type="term" value="F:NADH dehydrogenase (ubiquinone) activity"/>
    <property type="evidence" value="ECO:0007669"/>
    <property type="project" value="UniProtKB-UniRule"/>
</dbReference>
<protein>
    <recommendedName>
        <fullName evidence="4 19">NADH-ubiquinone oxidoreductase chain 4</fullName>
        <ecNumber evidence="3 19">7.1.1.2</ecNumber>
    </recommendedName>
</protein>
<dbReference type="Pfam" id="PF01059">
    <property type="entry name" value="Oxidored_q5_N"/>
    <property type="match status" value="1"/>
</dbReference>
<feature type="transmembrane region" description="Helical" evidence="19">
    <location>
        <begin position="61"/>
        <end position="81"/>
    </location>
</feature>
<feature type="transmembrane region" description="Helical" evidence="19">
    <location>
        <begin position="93"/>
        <end position="110"/>
    </location>
</feature>
<evidence type="ECO:0000256" key="12">
    <source>
        <dbReference type="ARBA" id="ARBA00023027"/>
    </source>
</evidence>
<feature type="transmembrane region" description="Helical" evidence="19">
    <location>
        <begin position="196"/>
        <end position="216"/>
    </location>
</feature>
<dbReference type="EC" id="7.1.1.2" evidence="3 19"/>
<feature type="transmembrane region" description="Helical" evidence="19">
    <location>
        <begin position="256"/>
        <end position="277"/>
    </location>
</feature>
<dbReference type="InterPro" id="IPR010227">
    <property type="entry name" value="NADH_Q_OxRdtase_chainM/4"/>
</dbReference>
<keyword evidence="7 19" id="KW-0812">Transmembrane</keyword>
<keyword evidence="8" id="KW-0999">Mitochondrion inner membrane</keyword>
<dbReference type="NCBIfam" id="TIGR01972">
    <property type="entry name" value="NDH_I_M"/>
    <property type="match status" value="1"/>
</dbReference>
<evidence type="ECO:0000313" key="22">
    <source>
        <dbReference type="EMBL" id="ACY65566.1"/>
    </source>
</evidence>
<gene>
    <name evidence="22" type="primary">ND4</name>
</gene>
<feature type="transmembrane region" description="Helical" evidence="19">
    <location>
        <begin position="148"/>
        <end position="167"/>
    </location>
</feature>
<keyword evidence="15 19" id="KW-0472">Membrane</keyword>
<keyword evidence="5 19" id="KW-0813">Transport</keyword>
<organism evidence="22">
    <name type="scientific">Pan troglodytes verus</name>
    <name type="common">Western chimpanzee</name>
    <dbReference type="NCBI Taxonomy" id="37012"/>
    <lineage>
        <taxon>Eukaryota</taxon>
        <taxon>Metazoa</taxon>
        <taxon>Chordata</taxon>
        <taxon>Craniata</taxon>
        <taxon>Vertebrata</taxon>
        <taxon>Euteleostomi</taxon>
        <taxon>Mammalia</taxon>
        <taxon>Eutheria</taxon>
        <taxon>Euarchontoglires</taxon>
        <taxon>Primates</taxon>
        <taxon>Haplorrhini</taxon>
        <taxon>Catarrhini</taxon>
        <taxon>Hominidae</taxon>
        <taxon>Pan</taxon>
    </lineage>
</organism>
<feature type="transmembrane region" description="Helical" evidence="19">
    <location>
        <begin position="309"/>
        <end position="330"/>
    </location>
</feature>
<evidence type="ECO:0000256" key="18">
    <source>
        <dbReference type="ARBA" id="ARBA00049551"/>
    </source>
</evidence>
<feature type="transmembrane region" description="Helical" evidence="19">
    <location>
        <begin position="21"/>
        <end position="41"/>
    </location>
</feature>
<dbReference type="GO" id="GO:0042773">
    <property type="term" value="P:ATP synthesis coupled electron transport"/>
    <property type="evidence" value="ECO:0007669"/>
    <property type="project" value="InterPro"/>
</dbReference>
<feature type="transmembrane region" description="Helical" evidence="19">
    <location>
        <begin position="223"/>
        <end position="244"/>
    </location>
</feature>
<keyword evidence="9" id="KW-1278">Translocase</keyword>
<evidence type="ECO:0000256" key="8">
    <source>
        <dbReference type="ARBA" id="ARBA00022792"/>
    </source>
</evidence>
<keyword evidence="11 19" id="KW-1133">Transmembrane helix</keyword>